<evidence type="ECO:0000313" key="1">
    <source>
        <dbReference type="EMBL" id="MBK1789452.1"/>
    </source>
</evidence>
<name>A0A934R0I1_9PSEU</name>
<dbReference type="EMBL" id="JAENJH010000021">
    <property type="protein sequence ID" value="MBK1789452.1"/>
    <property type="molecule type" value="Genomic_DNA"/>
</dbReference>
<proteinExistence type="predicted"/>
<organism evidence="1 2">
    <name type="scientific">Prauserella cavernicola</name>
    <dbReference type="NCBI Taxonomy" id="2800127"/>
    <lineage>
        <taxon>Bacteria</taxon>
        <taxon>Bacillati</taxon>
        <taxon>Actinomycetota</taxon>
        <taxon>Actinomycetes</taxon>
        <taxon>Pseudonocardiales</taxon>
        <taxon>Pseudonocardiaceae</taxon>
        <taxon>Prauserella</taxon>
    </lineage>
</organism>
<dbReference type="AlphaFoldDB" id="A0A934R0I1"/>
<evidence type="ECO:0000313" key="2">
    <source>
        <dbReference type="Proteomes" id="UP000635245"/>
    </source>
</evidence>
<dbReference type="RefSeq" id="WP_200326365.1">
    <property type="nucleotide sequence ID" value="NZ_JAENJH010000021.1"/>
</dbReference>
<protein>
    <submittedName>
        <fullName evidence="1">Uncharacterized protein</fullName>
    </submittedName>
</protein>
<reference evidence="1" key="1">
    <citation type="submission" date="2020-12" db="EMBL/GenBank/DDBJ databases">
        <title>Prauserella sp. ASG 168, a novel actinomycete isolated from cave rock.</title>
        <authorList>
            <person name="Suriyachadkun C."/>
        </authorList>
    </citation>
    <scope>NUCLEOTIDE SEQUENCE</scope>
    <source>
        <strain evidence="1">ASG 168</strain>
    </source>
</reference>
<keyword evidence="2" id="KW-1185">Reference proteome</keyword>
<gene>
    <name evidence="1" type="ORF">JHE00_34420</name>
</gene>
<accession>A0A934R0I1</accession>
<sequence>MSRQRELQRTNAGELLRVARDALVIAGRHDNRAQLSREAYWTVGSLRQVVVALDPVIAGVARDLVRRTEAGELTVVEGPFAGDSVEAALTGRWWLDRARANLRTVTADAIDNAHVAVGGLAVP</sequence>
<dbReference type="Proteomes" id="UP000635245">
    <property type="component" value="Unassembled WGS sequence"/>
</dbReference>
<comment type="caution">
    <text evidence="1">The sequence shown here is derived from an EMBL/GenBank/DDBJ whole genome shotgun (WGS) entry which is preliminary data.</text>
</comment>